<gene>
    <name evidence="2" type="ORF">RB614_23985</name>
</gene>
<comment type="caution">
    <text evidence="2">The sequence shown here is derived from an EMBL/GenBank/DDBJ whole genome shotgun (WGS) entry which is preliminary data.</text>
</comment>
<evidence type="ECO:0000256" key="1">
    <source>
        <dbReference type="SAM" id="MobiDB-lite"/>
    </source>
</evidence>
<dbReference type="EMBL" id="JAVHUY010000023">
    <property type="protein sequence ID" value="MDQ7907585.1"/>
    <property type="molecule type" value="Genomic_DNA"/>
</dbReference>
<name>A0ABU0ZKN2_9ACTN</name>
<organism evidence="2 3">
    <name type="scientific">Phytohabitans maris</name>
    <dbReference type="NCBI Taxonomy" id="3071409"/>
    <lineage>
        <taxon>Bacteria</taxon>
        <taxon>Bacillati</taxon>
        <taxon>Actinomycetota</taxon>
        <taxon>Actinomycetes</taxon>
        <taxon>Micromonosporales</taxon>
        <taxon>Micromonosporaceae</taxon>
    </lineage>
</organism>
<sequence length="281" mass="32366">MPPGVRIRRRQLQTAVRHFRHRRDGRRITLVATIHCALPVYFTELKHLICQIEQTGAAVYCEGLDRFVGPPEPDPTPAEQQILDRWNQQDADNADRRAQRHGYVTQRHLLDHPSWRNVDLPARGMVRLVGLDDMRQWLDDHRTAAAEDPHAELASQVSDLTFWREMASRRRRIQRRVAAREHPRLYARRRQIILERLHAQAVDQDIVAVNGCGHHWAMCADLRAHGYRQTGVSWHTARPFPSFLEQIRLLQQLNVARQSQADRPITNPATASTAGQSEGSA</sequence>
<evidence type="ECO:0008006" key="4">
    <source>
        <dbReference type="Google" id="ProtNLM"/>
    </source>
</evidence>
<protein>
    <recommendedName>
        <fullName evidence="4">Haem-binding uptake Tiki superfamily ChaN domain-containing protein</fullName>
    </recommendedName>
</protein>
<reference evidence="2 3" key="1">
    <citation type="submission" date="2023-08" db="EMBL/GenBank/DDBJ databases">
        <title>Phytohabitans sansha sp. nov., isolated from marine sediment.</title>
        <authorList>
            <person name="Zhao Y."/>
            <person name="Yi K."/>
        </authorList>
    </citation>
    <scope>NUCLEOTIDE SEQUENCE [LARGE SCALE GENOMIC DNA]</scope>
    <source>
        <strain evidence="2 3">ZYX-F-186</strain>
    </source>
</reference>
<keyword evidence="3" id="KW-1185">Reference proteome</keyword>
<evidence type="ECO:0000313" key="2">
    <source>
        <dbReference type="EMBL" id="MDQ7907585.1"/>
    </source>
</evidence>
<dbReference type="Proteomes" id="UP001230908">
    <property type="component" value="Unassembled WGS sequence"/>
</dbReference>
<proteinExistence type="predicted"/>
<feature type="region of interest" description="Disordered" evidence="1">
    <location>
        <begin position="259"/>
        <end position="281"/>
    </location>
</feature>
<evidence type="ECO:0000313" key="3">
    <source>
        <dbReference type="Proteomes" id="UP001230908"/>
    </source>
</evidence>
<accession>A0ABU0ZKN2</accession>
<dbReference type="RefSeq" id="WP_308714862.1">
    <property type="nucleotide sequence ID" value="NZ_JAVHUY010000023.1"/>
</dbReference>